<keyword evidence="2" id="KW-1185">Reference proteome</keyword>
<protein>
    <submittedName>
        <fullName evidence="1">HAD family hydrolase</fullName>
        <ecNumber evidence="1">3.-.-.-</ecNumber>
    </submittedName>
</protein>
<reference evidence="1 2" key="1">
    <citation type="submission" date="2023-10" db="EMBL/GenBank/DDBJ databases">
        <title>Niallia locisalis sp.nov. isolated from a salt pond sample.</title>
        <authorList>
            <person name="Li X.-J."/>
            <person name="Dong L."/>
        </authorList>
    </citation>
    <scope>NUCLEOTIDE SEQUENCE [LARGE SCALE GENOMIC DNA]</scope>
    <source>
        <strain evidence="1 2">DSM 29761</strain>
    </source>
</reference>
<dbReference type="InterPro" id="IPR006379">
    <property type="entry name" value="HAD-SF_hydro_IIB"/>
</dbReference>
<dbReference type="NCBIfam" id="TIGR00099">
    <property type="entry name" value="Cof-subfamily"/>
    <property type="match status" value="1"/>
</dbReference>
<proteinExistence type="predicted"/>
<dbReference type="NCBIfam" id="TIGR01484">
    <property type="entry name" value="HAD-SF-IIB"/>
    <property type="match status" value="1"/>
</dbReference>
<dbReference type="GO" id="GO:0016787">
    <property type="term" value="F:hydrolase activity"/>
    <property type="evidence" value="ECO:0007669"/>
    <property type="project" value="UniProtKB-KW"/>
</dbReference>
<dbReference type="RefSeq" id="WP_338448869.1">
    <property type="nucleotide sequence ID" value="NZ_CP137640.1"/>
</dbReference>
<dbReference type="PANTHER" id="PTHR10000">
    <property type="entry name" value="PHOSPHOSERINE PHOSPHATASE"/>
    <property type="match status" value="1"/>
</dbReference>
<dbReference type="Pfam" id="PF08282">
    <property type="entry name" value="Hydrolase_3"/>
    <property type="match status" value="1"/>
</dbReference>
<dbReference type="SFLD" id="SFLDS00003">
    <property type="entry name" value="Haloacid_Dehalogenase"/>
    <property type="match status" value="1"/>
</dbReference>
<dbReference type="InterPro" id="IPR023214">
    <property type="entry name" value="HAD_sf"/>
</dbReference>
<keyword evidence="1" id="KW-0378">Hydrolase</keyword>
<evidence type="ECO:0000313" key="2">
    <source>
        <dbReference type="Proteomes" id="UP001357223"/>
    </source>
</evidence>
<dbReference type="Gene3D" id="3.40.50.1000">
    <property type="entry name" value="HAD superfamily/HAD-like"/>
    <property type="match status" value="1"/>
</dbReference>
<dbReference type="Proteomes" id="UP001357223">
    <property type="component" value="Chromosome"/>
</dbReference>
<dbReference type="EC" id="3.-.-.-" evidence="1"/>
<organism evidence="1 2">
    <name type="scientific">Niallia oryzisoli</name>
    <dbReference type="NCBI Taxonomy" id="1737571"/>
    <lineage>
        <taxon>Bacteria</taxon>
        <taxon>Bacillati</taxon>
        <taxon>Bacillota</taxon>
        <taxon>Bacilli</taxon>
        <taxon>Bacillales</taxon>
        <taxon>Bacillaceae</taxon>
        <taxon>Niallia</taxon>
    </lineage>
</organism>
<dbReference type="SFLD" id="SFLDG01140">
    <property type="entry name" value="C2.B:_Phosphomannomutase_and_P"/>
    <property type="match status" value="1"/>
</dbReference>
<evidence type="ECO:0000313" key="1">
    <source>
        <dbReference type="EMBL" id="WVX79938.1"/>
    </source>
</evidence>
<dbReference type="InterPro" id="IPR036412">
    <property type="entry name" value="HAD-like_sf"/>
</dbReference>
<dbReference type="InterPro" id="IPR000150">
    <property type="entry name" value="Cof"/>
</dbReference>
<name>A0ABZ2CDM5_9BACI</name>
<dbReference type="Gene3D" id="3.30.1240.10">
    <property type="match status" value="1"/>
</dbReference>
<accession>A0ABZ2CDM5</accession>
<dbReference type="PROSITE" id="PS01229">
    <property type="entry name" value="COF_2"/>
    <property type="match status" value="1"/>
</dbReference>
<dbReference type="SUPFAM" id="SSF56784">
    <property type="entry name" value="HAD-like"/>
    <property type="match status" value="1"/>
</dbReference>
<dbReference type="PANTHER" id="PTHR10000:SF25">
    <property type="entry name" value="PHOSPHATASE YKRA-RELATED"/>
    <property type="match status" value="1"/>
</dbReference>
<sequence>MEYKVLFLDIDGTILKPDHTYTELTREAILQILEQEIEVFIATGRPLHEVRELADELHIQSFIGQNGALAVYQNNTIVEEPMSRHQVERMLEIAKDHNHELILFTNEKNYLTSLDHPKVQHFLKAFQMKNNTLFTEEVIEHILGLTVLNVTDPSQTSLYEFEDTIRLSQVNVEGSKDAYDVIRTNVNKGEAVKKLLNHLQIPRAQAIAFGDGMNDKEMLQAVGESFAMENANPDLFQYAKHKTASVTDSGIYHGLKNLGLVK</sequence>
<dbReference type="EMBL" id="CP137640">
    <property type="protein sequence ID" value="WVX79938.1"/>
    <property type="molecule type" value="Genomic_DNA"/>
</dbReference>
<gene>
    <name evidence="1" type="ORF">R4Z09_22010</name>
</gene>